<comment type="caution">
    <text evidence="2">The sequence shown here is derived from an EMBL/GenBank/DDBJ whole genome shotgun (WGS) entry which is preliminary data.</text>
</comment>
<accession>A0ABT7HNB9</accession>
<dbReference type="EMBL" id="JANURM010000002">
    <property type="protein sequence ID" value="MDL0088329.1"/>
    <property type="molecule type" value="Genomic_DNA"/>
</dbReference>
<reference evidence="2" key="1">
    <citation type="submission" date="2022-08" db="EMBL/GenBank/DDBJ databases">
        <authorList>
            <person name="Wang H."/>
        </authorList>
    </citation>
    <scope>NUCLEOTIDE SEQUENCE</scope>
    <source>
        <strain evidence="2">PS10</strain>
    </source>
</reference>
<keyword evidence="3" id="KW-1185">Reference proteome</keyword>
<feature type="transmembrane region" description="Helical" evidence="1">
    <location>
        <begin position="7"/>
        <end position="25"/>
    </location>
</feature>
<dbReference type="Pfam" id="PF04186">
    <property type="entry name" value="FxsA"/>
    <property type="match status" value="1"/>
</dbReference>
<name>A0ABT7HNB9_9BACT</name>
<keyword evidence="1" id="KW-1133">Transmembrane helix</keyword>
<organism evidence="2 3">
    <name type="scientific">Campylobacter gastrosuis</name>
    <dbReference type="NCBI Taxonomy" id="2974576"/>
    <lineage>
        <taxon>Bacteria</taxon>
        <taxon>Pseudomonadati</taxon>
        <taxon>Campylobacterota</taxon>
        <taxon>Epsilonproteobacteria</taxon>
        <taxon>Campylobacterales</taxon>
        <taxon>Campylobacteraceae</taxon>
        <taxon>Campylobacter</taxon>
    </lineage>
</organism>
<evidence type="ECO:0000256" key="1">
    <source>
        <dbReference type="SAM" id="Phobius"/>
    </source>
</evidence>
<feature type="transmembrane region" description="Helical" evidence="1">
    <location>
        <begin position="86"/>
        <end position="102"/>
    </location>
</feature>
<proteinExistence type="predicted"/>
<feature type="transmembrane region" description="Helical" evidence="1">
    <location>
        <begin position="60"/>
        <end position="80"/>
    </location>
</feature>
<protein>
    <submittedName>
        <fullName evidence="2">FxsA family protein</fullName>
    </submittedName>
</protein>
<reference evidence="2" key="2">
    <citation type="journal article" date="2023" name="Microorganisms">
        <title>Isolation and Genomic Characteristics of Cat-Borne Campylobacter felis sp. nov. and Sheep-Borne Campylobacter ovis sp. nov.</title>
        <authorList>
            <person name="Wang H."/>
            <person name="Li Y."/>
            <person name="Gu Y."/>
            <person name="Zhou G."/>
            <person name="Chen X."/>
            <person name="Zhang X."/>
            <person name="Shao Z."/>
            <person name="Zhang J."/>
            <person name="Zhang M."/>
        </authorList>
    </citation>
    <scope>NUCLEOTIDE SEQUENCE</scope>
    <source>
        <strain evidence="2">PS10</strain>
    </source>
</reference>
<dbReference type="InterPro" id="IPR007313">
    <property type="entry name" value="FxsA"/>
</dbReference>
<gene>
    <name evidence="2" type="ORF">NYG85_02925</name>
</gene>
<evidence type="ECO:0000313" key="3">
    <source>
        <dbReference type="Proteomes" id="UP001173801"/>
    </source>
</evidence>
<feature type="transmembrane region" description="Helical" evidence="1">
    <location>
        <begin position="31"/>
        <end position="53"/>
    </location>
</feature>
<evidence type="ECO:0000313" key="2">
    <source>
        <dbReference type="EMBL" id="MDL0088329.1"/>
    </source>
</evidence>
<keyword evidence="1" id="KW-0472">Membrane</keyword>
<dbReference type="Proteomes" id="UP001173801">
    <property type="component" value="Unassembled WGS sequence"/>
</dbReference>
<sequence>MLVRFSGSILPFYLIAEIIVIYFYIDSYGFFSYFIEAILSGVLGFFLIFKIGFENLKNSLVSSSLGSIFSSFGVGFGGFLILMPGILSDIFGLIIALASILIKPKDDTRNQNFRYDDEVIDVEIIDDKPNIR</sequence>
<dbReference type="RefSeq" id="WP_284936978.1">
    <property type="nucleotide sequence ID" value="NZ_JANURM010000002.1"/>
</dbReference>
<keyword evidence="1" id="KW-0812">Transmembrane</keyword>